<evidence type="ECO:0000313" key="3">
    <source>
        <dbReference type="Proteomes" id="UP000198372"/>
    </source>
</evidence>
<dbReference type="AlphaFoldDB" id="A0A238FED0"/>
<dbReference type="EMBL" id="FMSP01000007">
    <property type="protein sequence ID" value="SCV71557.1"/>
    <property type="molecule type" value="Genomic_DNA"/>
</dbReference>
<sequence length="675" mass="75451">MTQVVIRPTNRNRLRQRAMSVPNVFDSYAQPSDGPAEAGTPRRTGGAAFPRYNRRGVARLYLGLFRPARLPALVARAFFALCFIIFCRSLFSFSGTSSHSTSVRGSGFEFFRSRLVGSRERSRASSGEGWTLEEYLDYHLPLNLTDEEKAAHTLFSTSLETGVPPPPLPQPYHIWLTAVNRYSFMEARSLTHFWKMENEARAADGDKLVHVVTLCSDKDCLGRCKKYEHEMLCYGGFALDVPEHWDALDWTKACGTRDVLESGRNVLLGTELAIRKDPFPRFEPFIPLSDVIITENVTGSDAGHLSTSLMWIRSIPESIELWYDVLERIANATVSHNQIDSPEQPAEEATKPPVEVWTVLTLQDAFNEVMHSTELRVTDEFSEVPLRRNFNTENGLRVHVLNGETSGIVTFDYERDLEDVNSPEQVYADATIVLMSCVDGGGLRSFLAKYHGMWTDVGDYYSTPSRSLHLRSMSGSRGALAVQLRIVLTLCKYSGRTFQPPETVTFTDQLDTTMPVWRALPLALITGPLGLDVHEPGFDLHAVKHRKKAQAVDDMAPEDQVETELDIRNMLGIDEILKRLKSTVYSNSQRVVLKGFESSGASPWRNWKGAGPAARVGVCRSLDVEPRCGEMCRGNSVHNKKTKKWPKLEKYLTSPQDDSAVSAAGISKAGKGDLH</sequence>
<name>A0A238FED0_9BASI</name>
<gene>
    <name evidence="2" type="ORF">BQ2448_3145</name>
</gene>
<evidence type="ECO:0000256" key="1">
    <source>
        <dbReference type="SAM" id="MobiDB-lite"/>
    </source>
</evidence>
<protein>
    <submittedName>
        <fullName evidence="2">BQ2448_3145 protein</fullName>
    </submittedName>
</protein>
<dbReference type="Proteomes" id="UP000198372">
    <property type="component" value="Unassembled WGS sequence"/>
</dbReference>
<reference evidence="3" key="1">
    <citation type="submission" date="2016-09" db="EMBL/GenBank/DDBJ databases">
        <authorList>
            <person name="Jeantristanb JTB J.-T."/>
            <person name="Ricardo R."/>
        </authorList>
    </citation>
    <scope>NUCLEOTIDE SEQUENCE [LARGE SCALE GENOMIC DNA]</scope>
</reference>
<feature type="region of interest" description="Disordered" evidence="1">
    <location>
        <begin position="655"/>
        <end position="675"/>
    </location>
</feature>
<keyword evidence="3" id="KW-1185">Reference proteome</keyword>
<dbReference type="OrthoDB" id="2534204at2759"/>
<accession>A0A238FED0</accession>
<evidence type="ECO:0000313" key="2">
    <source>
        <dbReference type="EMBL" id="SCV71557.1"/>
    </source>
</evidence>
<proteinExistence type="predicted"/>
<feature type="region of interest" description="Disordered" evidence="1">
    <location>
        <begin position="25"/>
        <end position="47"/>
    </location>
</feature>
<organism evidence="2 3">
    <name type="scientific">Microbotryum intermedium</name>
    <dbReference type="NCBI Taxonomy" id="269621"/>
    <lineage>
        <taxon>Eukaryota</taxon>
        <taxon>Fungi</taxon>
        <taxon>Dikarya</taxon>
        <taxon>Basidiomycota</taxon>
        <taxon>Pucciniomycotina</taxon>
        <taxon>Microbotryomycetes</taxon>
        <taxon>Microbotryales</taxon>
        <taxon>Microbotryaceae</taxon>
        <taxon>Microbotryum</taxon>
    </lineage>
</organism>